<gene>
    <name evidence="3" type="ORF">AAE3_LOCUS12629</name>
</gene>
<feature type="compositionally biased region" description="Polar residues" evidence="1">
    <location>
        <begin position="306"/>
        <end position="316"/>
    </location>
</feature>
<feature type="transmembrane region" description="Helical" evidence="2">
    <location>
        <begin position="59"/>
        <end position="80"/>
    </location>
</feature>
<proteinExistence type="predicted"/>
<comment type="caution">
    <text evidence="3">The sequence shown here is derived from an EMBL/GenBank/DDBJ whole genome shotgun (WGS) entry which is preliminary data.</text>
</comment>
<sequence length="316" mass="34804">MATGTNSRTFLVPGPDIGVELHMLGTIISGVAYGIVIIIALDSFRLVMRKAARLREFMLVYIVIMTLVSTASFILGVVVTTKMIFQTNVPIAVGPFRLEILLYPVALWGADGLMMYRCMILYEGVSRASRIALRCLLGVMAFVLFAVGILLPFCIFSSIPFILNDPRMIFLVLVALTTLVNTTLATLVTLRLYQHQRSARKVLGSEYGSPYSRTIAICVESCALIVIFDLIFIVLAFQQANASMIPEQLLAHISVVSPFLLIARVARGTDVLHTLKSRGNPDVASGRLETLRFHHPPGWGTDSTDHTLPTYSNIRT</sequence>
<keyword evidence="2" id="KW-0472">Membrane</keyword>
<feature type="transmembrane region" description="Helical" evidence="2">
    <location>
        <begin position="131"/>
        <end position="163"/>
    </location>
</feature>
<feature type="transmembrane region" description="Helical" evidence="2">
    <location>
        <begin position="23"/>
        <end position="47"/>
    </location>
</feature>
<feature type="transmembrane region" description="Helical" evidence="2">
    <location>
        <begin position="214"/>
        <end position="237"/>
    </location>
</feature>
<dbReference type="OrthoDB" id="3267806at2759"/>
<evidence type="ECO:0000256" key="2">
    <source>
        <dbReference type="SAM" id="Phobius"/>
    </source>
</evidence>
<dbReference type="EMBL" id="CACVBS010000090">
    <property type="protein sequence ID" value="CAA7270520.1"/>
    <property type="molecule type" value="Genomic_DNA"/>
</dbReference>
<keyword evidence="2" id="KW-0812">Transmembrane</keyword>
<evidence type="ECO:0000313" key="4">
    <source>
        <dbReference type="Proteomes" id="UP000467700"/>
    </source>
</evidence>
<protein>
    <submittedName>
        <fullName evidence="3">Uncharacterized protein</fullName>
    </submittedName>
</protein>
<name>A0A8S0WIL2_CYCAE</name>
<evidence type="ECO:0000313" key="3">
    <source>
        <dbReference type="EMBL" id="CAA7270520.1"/>
    </source>
</evidence>
<keyword evidence="4" id="KW-1185">Reference proteome</keyword>
<dbReference type="Proteomes" id="UP000467700">
    <property type="component" value="Unassembled WGS sequence"/>
</dbReference>
<feature type="region of interest" description="Disordered" evidence="1">
    <location>
        <begin position="296"/>
        <end position="316"/>
    </location>
</feature>
<feature type="transmembrane region" description="Helical" evidence="2">
    <location>
        <begin position="100"/>
        <end position="119"/>
    </location>
</feature>
<organism evidence="3 4">
    <name type="scientific">Cyclocybe aegerita</name>
    <name type="common">Black poplar mushroom</name>
    <name type="synonym">Agrocybe aegerita</name>
    <dbReference type="NCBI Taxonomy" id="1973307"/>
    <lineage>
        <taxon>Eukaryota</taxon>
        <taxon>Fungi</taxon>
        <taxon>Dikarya</taxon>
        <taxon>Basidiomycota</taxon>
        <taxon>Agaricomycotina</taxon>
        <taxon>Agaricomycetes</taxon>
        <taxon>Agaricomycetidae</taxon>
        <taxon>Agaricales</taxon>
        <taxon>Agaricineae</taxon>
        <taxon>Bolbitiaceae</taxon>
        <taxon>Cyclocybe</taxon>
    </lineage>
</organism>
<keyword evidence="2" id="KW-1133">Transmembrane helix</keyword>
<evidence type="ECO:0000256" key="1">
    <source>
        <dbReference type="SAM" id="MobiDB-lite"/>
    </source>
</evidence>
<reference evidence="3 4" key="1">
    <citation type="submission" date="2020-01" db="EMBL/GenBank/DDBJ databases">
        <authorList>
            <person name="Gupta K D."/>
        </authorList>
    </citation>
    <scope>NUCLEOTIDE SEQUENCE [LARGE SCALE GENOMIC DNA]</scope>
</reference>
<feature type="transmembrane region" description="Helical" evidence="2">
    <location>
        <begin position="169"/>
        <end position="193"/>
    </location>
</feature>
<dbReference type="AlphaFoldDB" id="A0A8S0WIL2"/>
<accession>A0A8S0WIL2</accession>